<dbReference type="RefSeq" id="WP_064809117.1">
    <property type="nucleotide sequence ID" value="NZ_CP016023.1"/>
</dbReference>
<evidence type="ECO:0000313" key="1">
    <source>
        <dbReference type="EMBL" id="ANJ76216.1"/>
    </source>
</evidence>
<accession>A0A192A7H8</accession>
<dbReference type="Proteomes" id="UP000078572">
    <property type="component" value="Chromosome 2"/>
</dbReference>
<dbReference type="OrthoDB" id="5298497at2"/>
<keyword evidence="2" id="KW-1185">Reference proteome</keyword>
<dbReference type="GeneID" id="61529397"/>
<sequence length="361" mass="39207">MARFTSWLAAPFRALFRILGAGLAALPGVRFARARVQRFLQRPRKPREGRIRLDRNHVYILPTASGAGFALLLVVMLVTSLNYNVSLGFLLTFVLAGVAASAMWQTHRNLVDLEVRGAAGEAVFAGHALNVSVALANVTPWARVGLDVSAREAAPVEAALDAQDATVAALAFAAQPRGWFKLPRLTVSTRFPLGLFRAWSYADAPLTLLVYPEPEPSAPPLPASFAPDPGEEDNPRAARTQVEEAADQLRAYRPGDPLRSIAWKHSARLDMWMSRTGQQVRHAQCVLAWEALPPSMNAEQRLSRLCAWVLAAEHAPAGDEPEYTLTLPGISIGPSRGPAHRDACLRALALWGKPAMPEESA</sequence>
<proteinExistence type="predicted"/>
<dbReference type="EMBL" id="CP016023">
    <property type="protein sequence ID" value="ANJ76216.1"/>
    <property type="molecule type" value="Genomic_DNA"/>
</dbReference>
<reference evidence="2" key="1">
    <citation type="submission" date="2016-06" db="EMBL/GenBank/DDBJ databases">
        <authorList>
            <person name="Xu Y."/>
            <person name="Nagy A."/>
            <person name="Yan X."/>
            <person name="Kim S.W."/>
            <person name="Haley B."/>
            <person name="Liu N.T."/>
            <person name="Nou X."/>
        </authorList>
    </citation>
    <scope>NUCLEOTIDE SEQUENCE [LARGE SCALE GENOMIC DNA]</scope>
    <source>
        <strain evidence="2">ATCC 49129</strain>
    </source>
</reference>
<dbReference type="PANTHER" id="PTHR34351:SF1">
    <property type="entry name" value="SLR1927 PROTEIN"/>
    <property type="match status" value="1"/>
</dbReference>
<dbReference type="PANTHER" id="PTHR34351">
    <property type="entry name" value="SLR1927 PROTEIN-RELATED"/>
    <property type="match status" value="1"/>
</dbReference>
<dbReference type="AlphaFoldDB" id="A0A192A7H8"/>
<protein>
    <submittedName>
        <fullName evidence="1">Uncharacterized protein</fullName>
    </submittedName>
</protein>
<organism evidence="1 2">
    <name type="scientific">Ralstonia insidiosa</name>
    <dbReference type="NCBI Taxonomy" id="190721"/>
    <lineage>
        <taxon>Bacteria</taxon>
        <taxon>Pseudomonadati</taxon>
        <taxon>Pseudomonadota</taxon>
        <taxon>Betaproteobacteria</taxon>
        <taxon>Burkholderiales</taxon>
        <taxon>Burkholderiaceae</taxon>
        <taxon>Ralstonia</taxon>
    </lineage>
</organism>
<name>A0A192A7H8_9RALS</name>
<dbReference type="STRING" id="190721.ACS15_5542"/>
<gene>
    <name evidence="1" type="ORF">A9Y76_25460</name>
</gene>
<evidence type="ECO:0000313" key="2">
    <source>
        <dbReference type="Proteomes" id="UP000078572"/>
    </source>
</evidence>